<name>A0A919R7J5_9ACTN</name>
<evidence type="ECO:0000259" key="6">
    <source>
        <dbReference type="PROSITE" id="PS50850"/>
    </source>
</evidence>
<evidence type="ECO:0000256" key="1">
    <source>
        <dbReference type="ARBA" id="ARBA00004651"/>
    </source>
</evidence>
<feature type="transmembrane region" description="Helical" evidence="5">
    <location>
        <begin position="400"/>
        <end position="420"/>
    </location>
</feature>
<feature type="transmembrane region" description="Helical" evidence="5">
    <location>
        <begin position="172"/>
        <end position="190"/>
    </location>
</feature>
<dbReference type="PANTHER" id="PTHR42718:SF39">
    <property type="entry name" value="ACTINORHODIN TRANSPORTER-RELATED"/>
    <property type="match status" value="1"/>
</dbReference>
<feature type="transmembrane region" description="Helical" evidence="5">
    <location>
        <begin position="227"/>
        <end position="246"/>
    </location>
</feature>
<dbReference type="GO" id="GO:0022857">
    <property type="term" value="F:transmembrane transporter activity"/>
    <property type="evidence" value="ECO:0007669"/>
    <property type="project" value="InterPro"/>
</dbReference>
<dbReference type="InterPro" id="IPR011701">
    <property type="entry name" value="MFS"/>
</dbReference>
<dbReference type="EMBL" id="BOOU01000077">
    <property type="protein sequence ID" value="GII80648.1"/>
    <property type="molecule type" value="Genomic_DNA"/>
</dbReference>
<proteinExistence type="predicted"/>
<dbReference type="Pfam" id="PF07690">
    <property type="entry name" value="MFS_1"/>
    <property type="match status" value="1"/>
</dbReference>
<comment type="subcellular location">
    <subcellularLocation>
        <location evidence="1">Cell membrane</location>
        <topology evidence="1">Multi-pass membrane protein</topology>
    </subcellularLocation>
</comment>
<evidence type="ECO:0000313" key="7">
    <source>
        <dbReference type="EMBL" id="GII80648.1"/>
    </source>
</evidence>
<keyword evidence="3 5" id="KW-1133">Transmembrane helix</keyword>
<evidence type="ECO:0000256" key="4">
    <source>
        <dbReference type="ARBA" id="ARBA00023136"/>
    </source>
</evidence>
<comment type="caution">
    <text evidence="7">The sequence shown here is derived from an EMBL/GenBank/DDBJ whole genome shotgun (WGS) entry which is preliminary data.</text>
</comment>
<organism evidence="7 8">
    <name type="scientific">Sphaerisporangium rufum</name>
    <dbReference type="NCBI Taxonomy" id="1381558"/>
    <lineage>
        <taxon>Bacteria</taxon>
        <taxon>Bacillati</taxon>
        <taxon>Actinomycetota</taxon>
        <taxon>Actinomycetes</taxon>
        <taxon>Streptosporangiales</taxon>
        <taxon>Streptosporangiaceae</taxon>
        <taxon>Sphaerisporangium</taxon>
    </lineage>
</organism>
<feature type="transmembrane region" description="Helical" evidence="5">
    <location>
        <begin position="136"/>
        <end position="160"/>
    </location>
</feature>
<keyword evidence="4 5" id="KW-0472">Membrane</keyword>
<dbReference type="AlphaFoldDB" id="A0A919R7J5"/>
<evidence type="ECO:0000256" key="5">
    <source>
        <dbReference type="SAM" id="Phobius"/>
    </source>
</evidence>
<feature type="transmembrane region" description="Helical" evidence="5">
    <location>
        <begin position="274"/>
        <end position="296"/>
    </location>
</feature>
<dbReference type="GO" id="GO:0005886">
    <property type="term" value="C:plasma membrane"/>
    <property type="evidence" value="ECO:0007669"/>
    <property type="project" value="UniProtKB-SubCell"/>
</dbReference>
<feature type="transmembrane region" description="Helical" evidence="5">
    <location>
        <begin position="361"/>
        <end position="379"/>
    </location>
</feature>
<gene>
    <name evidence="7" type="ORF">Sru01_56300</name>
</gene>
<keyword evidence="2 5" id="KW-0812">Transmembrane</keyword>
<feature type="transmembrane region" description="Helical" evidence="5">
    <location>
        <begin position="426"/>
        <end position="445"/>
    </location>
</feature>
<dbReference type="PANTHER" id="PTHR42718">
    <property type="entry name" value="MAJOR FACILITATOR SUPERFAMILY MULTIDRUG TRANSPORTER MFSC"/>
    <property type="match status" value="1"/>
</dbReference>
<dbReference type="InterPro" id="IPR036259">
    <property type="entry name" value="MFS_trans_sf"/>
</dbReference>
<dbReference type="InterPro" id="IPR020846">
    <property type="entry name" value="MFS_dom"/>
</dbReference>
<feature type="domain" description="Major facilitator superfamily (MFS) profile" evidence="6">
    <location>
        <begin position="12"/>
        <end position="446"/>
    </location>
</feature>
<feature type="transmembrane region" description="Helical" evidence="5">
    <location>
        <begin position="335"/>
        <end position="355"/>
    </location>
</feature>
<dbReference type="SUPFAM" id="SSF103473">
    <property type="entry name" value="MFS general substrate transporter"/>
    <property type="match status" value="1"/>
</dbReference>
<feature type="transmembrane region" description="Helical" evidence="5">
    <location>
        <begin position="47"/>
        <end position="66"/>
    </location>
</feature>
<protein>
    <submittedName>
        <fullName evidence="7">MFS transporter</fullName>
    </submittedName>
</protein>
<evidence type="ECO:0000256" key="3">
    <source>
        <dbReference type="ARBA" id="ARBA00022989"/>
    </source>
</evidence>
<sequence length="464" mass="46991">MLTLRRDRPGVVLAVLLAGQTMASMDGSIITVALPSMQREFAAGGAAVQLIVSTYLLTVGLLIVTGARLGDVLGHRRAFQYGLAGFTTASLLCGLAPSVPALVAARVAQAAAAALMMPQVFSLIQLRFTGAARGRAIGLYSMVLALGVALGQLVGGLVVGADLFGLSWRPGFLVNVPVGAVLLAAGARVLPPGAPHARRLDIGGVVLLTVAMTALIGPPIFGREHGFGPWTWASLAAGLLLLVVFARFEGRVARRGGTPLLDLSVLRPPGVRPALVTCFTVMGCYAGLLFALTLHLQDRLGYGPLGSGLAFAPYALGFAALSLTWSRRSARVQALLPVAGPAVFAVTALAVAWLARDGWPVAATAPLLFAAGAGHAAGYGPMIARVSAVAGPERASALSALNSTGPTLAEVAAIAALGGLYLSAGLLWTCAVIAALLAAAGAAAARAHAAFRTPAAVPEPAPAR</sequence>
<feature type="transmembrane region" description="Helical" evidence="5">
    <location>
        <begin position="78"/>
        <end position="97"/>
    </location>
</feature>
<dbReference type="Proteomes" id="UP000655287">
    <property type="component" value="Unassembled WGS sequence"/>
</dbReference>
<accession>A0A919R7J5</accession>
<evidence type="ECO:0000313" key="8">
    <source>
        <dbReference type="Proteomes" id="UP000655287"/>
    </source>
</evidence>
<dbReference type="Gene3D" id="1.20.1720.10">
    <property type="entry name" value="Multidrug resistance protein D"/>
    <property type="match status" value="1"/>
</dbReference>
<dbReference type="PROSITE" id="PS50850">
    <property type="entry name" value="MFS"/>
    <property type="match status" value="1"/>
</dbReference>
<keyword evidence="8" id="KW-1185">Reference proteome</keyword>
<feature type="transmembrane region" description="Helical" evidence="5">
    <location>
        <begin position="103"/>
        <end position="124"/>
    </location>
</feature>
<dbReference type="Gene3D" id="1.20.1250.20">
    <property type="entry name" value="MFS general substrate transporter like domains"/>
    <property type="match status" value="1"/>
</dbReference>
<feature type="transmembrane region" description="Helical" evidence="5">
    <location>
        <begin position="302"/>
        <end position="323"/>
    </location>
</feature>
<dbReference type="CDD" id="cd17321">
    <property type="entry name" value="MFS_MMR_MDR_like"/>
    <property type="match status" value="1"/>
</dbReference>
<reference evidence="7" key="1">
    <citation type="submission" date="2021-01" db="EMBL/GenBank/DDBJ databases">
        <title>Whole genome shotgun sequence of Sphaerisporangium rufum NBRC 109079.</title>
        <authorList>
            <person name="Komaki H."/>
            <person name="Tamura T."/>
        </authorList>
    </citation>
    <scope>NUCLEOTIDE SEQUENCE</scope>
    <source>
        <strain evidence="7">NBRC 109079</strain>
    </source>
</reference>
<dbReference type="RefSeq" id="WP_203991707.1">
    <property type="nucleotide sequence ID" value="NZ_BOOU01000077.1"/>
</dbReference>
<feature type="transmembrane region" description="Helical" evidence="5">
    <location>
        <begin position="202"/>
        <end position="221"/>
    </location>
</feature>
<evidence type="ECO:0000256" key="2">
    <source>
        <dbReference type="ARBA" id="ARBA00022692"/>
    </source>
</evidence>